<keyword evidence="4" id="KW-1185">Reference proteome</keyword>
<dbReference type="PANTHER" id="PTHR31527">
    <property type="entry name" value="RE64534P"/>
    <property type="match status" value="1"/>
</dbReference>
<evidence type="ECO:0000256" key="1">
    <source>
        <dbReference type="SAM" id="MobiDB-lite"/>
    </source>
</evidence>
<feature type="region of interest" description="Disordered" evidence="1">
    <location>
        <begin position="268"/>
        <end position="311"/>
    </location>
</feature>
<dbReference type="InterPro" id="IPR018959">
    <property type="entry name" value="DUF1989"/>
</dbReference>
<feature type="domain" description="DUF1989" evidence="2">
    <location>
        <begin position="7"/>
        <end position="50"/>
    </location>
</feature>
<comment type="caution">
    <text evidence="3">The sequence shown here is derived from an EMBL/GenBank/DDBJ whole genome shotgun (WGS) entry which is preliminary data.</text>
</comment>
<feature type="region of interest" description="Disordered" evidence="1">
    <location>
        <begin position="560"/>
        <end position="672"/>
    </location>
</feature>
<feature type="compositionally biased region" description="Low complexity" evidence="1">
    <location>
        <begin position="275"/>
        <end position="311"/>
    </location>
</feature>
<dbReference type="EMBL" id="NAJN01000786">
    <property type="protein sequence ID" value="TKA68773.1"/>
    <property type="molecule type" value="Genomic_DNA"/>
</dbReference>
<dbReference type="AlphaFoldDB" id="A0A4U0X1E2"/>
<evidence type="ECO:0000313" key="3">
    <source>
        <dbReference type="EMBL" id="TKA68773.1"/>
    </source>
</evidence>
<gene>
    <name evidence="3" type="ORF">B0A49_07336</name>
</gene>
<reference evidence="3 4" key="1">
    <citation type="submission" date="2017-03" db="EMBL/GenBank/DDBJ databases">
        <title>Genomes of endolithic fungi from Antarctica.</title>
        <authorList>
            <person name="Coleine C."/>
            <person name="Masonjones S."/>
            <person name="Stajich J.E."/>
        </authorList>
    </citation>
    <scope>NUCLEOTIDE SEQUENCE [LARGE SCALE GENOMIC DNA]</scope>
    <source>
        <strain evidence="3 4">CCFEE 5187</strain>
    </source>
</reference>
<feature type="domain" description="DUF1989" evidence="2">
    <location>
        <begin position="344"/>
        <end position="496"/>
    </location>
</feature>
<feature type="compositionally biased region" description="Basic and acidic residues" evidence="1">
    <location>
        <begin position="45"/>
        <end position="124"/>
    </location>
</feature>
<proteinExistence type="predicted"/>
<feature type="compositionally biased region" description="Basic and acidic residues" evidence="1">
    <location>
        <begin position="175"/>
        <end position="192"/>
    </location>
</feature>
<accession>A0A4U0X1E2</accession>
<dbReference type="Pfam" id="PF09347">
    <property type="entry name" value="DUF1989"/>
    <property type="match status" value="2"/>
</dbReference>
<organism evidence="3 4">
    <name type="scientific">Cryomyces minteri</name>
    <dbReference type="NCBI Taxonomy" id="331657"/>
    <lineage>
        <taxon>Eukaryota</taxon>
        <taxon>Fungi</taxon>
        <taxon>Dikarya</taxon>
        <taxon>Ascomycota</taxon>
        <taxon>Pezizomycotina</taxon>
        <taxon>Dothideomycetes</taxon>
        <taxon>Dothideomycetes incertae sedis</taxon>
        <taxon>Cryomyces</taxon>
    </lineage>
</organism>
<feature type="compositionally biased region" description="Basic and acidic residues" evidence="1">
    <location>
        <begin position="560"/>
        <end position="635"/>
    </location>
</feature>
<feature type="compositionally biased region" description="Basic and acidic residues" evidence="1">
    <location>
        <begin position="153"/>
        <end position="168"/>
    </location>
</feature>
<protein>
    <recommendedName>
        <fullName evidence="2">DUF1989 domain-containing protein</fullName>
    </recommendedName>
</protein>
<sequence>MSAELQVIPARHGTATFVPRGSIIKIINTSGTQVIDTWAFALHNPPEKLAPKEKEPKEKKEKKERKEQPPIEKQADDKKEATNKKAADDTKSEAKEPDKKSDEKEPDKKSTEEKSNEGKSKNDEASGEAAGEEKASGGTAAKGWTSYLPSLRSKGDKGDKGDKSDKGETAGNKAADGKAAESKAAEDKKSSDEAAASKGWSAYMPSGIGFTSYLPSKGALSAFAASHYRDPNKSYVEQLQDFSKTPVGAAGLSGIALAIDRYQYSREQQRLLEQSSPSEKSSPRKLPSSSRNKPSRTQSSRAKSSVVRSSRVKPSVQDALLTIVQTAATGSGPAGSLYSAYSAYNAQHAAENPAMEYMSMPHCRAHTEHLVPKVNDTLVSNLREPLLTLVEDTSPGIHDTLIAACDPQRYKGLGVEKWEEHGSCAENLVFALKELNDRAGLKGAKAVGADVTVNMVPAPLNLFMNIPWTDKGDVKFESPAGKKGDYVRLKAERDVVVVMSACPQDVLTINAKKPTDGHFVVELDEEGQASASAQREKMKKVDEELRQADKLNMAGEALRKAEAKEKKAPKKLEQKSKDKSADAKKETESKLKESESKPKEAETKTKDAEAKPKAAEPKVKEPEPKAEEADAKSKDTTPNANDADPKPEAKPAPEKKKPKKLEKRSATPAKKD</sequence>
<evidence type="ECO:0000259" key="2">
    <source>
        <dbReference type="Pfam" id="PF09347"/>
    </source>
</evidence>
<feature type="compositionally biased region" description="Basic and acidic residues" evidence="1">
    <location>
        <begin position="663"/>
        <end position="672"/>
    </location>
</feature>
<dbReference type="PANTHER" id="PTHR31527:SF0">
    <property type="entry name" value="RE64534P"/>
    <property type="match status" value="1"/>
</dbReference>
<feature type="region of interest" description="Disordered" evidence="1">
    <location>
        <begin position="43"/>
        <end position="202"/>
    </location>
</feature>
<dbReference type="OrthoDB" id="504708at2759"/>
<dbReference type="STRING" id="331657.A0A4U0X1E2"/>
<feature type="compositionally biased region" description="Basic and acidic residues" evidence="1">
    <location>
        <begin position="643"/>
        <end position="655"/>
    </location>
</feature>
<dbReference type="Proteomes" id="UP000308768">
    <property type="component" value="Unassembled WGS sequence"/>
</dbReference>
<evidence type="ECO:0000313" key="4">
    <source>
        <dbReference type="Proteomes" id="UP000308768"/>
    </source>
</evidence>
<name>A0A4U0X1E2_9PEZI</name>